<dbReference type="PANTHER" id="PTHR39683">
    <property type="entry name" value="CONSERVED PROTEIN TB16.3"/>
    <property type="match status" value="1"/>
</dbReference>
<dbReference type="STRING" id="1121877.FEAC_02840"/>
<dbReference type="OrthoDB" id="5243015at2"/>
<dbReference type="Proteomes" id="UP000032336">
    <property type="component" value="Unassembled WGS sequence"/>
</dbReference>
<dbReference type="EMBL" id="JXUW01000002">
    <property type="protein sequence ID" value="KJE77912.1"/>
    <property type="molecule type" value="Genomic_DNA"/>
</dbReference>
<feature type="domain" description="Coenzyme Q-binding protein COQ10 START" evidence="1">
    <location>
        <begin position="10"/>
        <end position="138"/>
    </location>
</feature>
<evidence type="ECO:0000313" key="2">
    <source>
        <dbReference type="EMBL" id="KJE77912.1"/>
    </source>
</evidence>
<dbReference type="GeneID" id="78371629"/>
<keyword evidence="3" id="KW-1185">Reference proteome</keyword>
<dbReference type="RefSeq" id="WP_052565166.1">
    <property type="nucleotide sequence ID" value="NZ_JQKF01000002.1"/>
</dbReference>
<dbReference type="Gene3D" id="3.30.530.20">
    <property type="match status" value="1"/>
</dbReference>
<dbReference type="SUPFAM" id="SSF55961">
    <property type="entry name" value="Bet v1-like"/>
    <property type="match status" value="1"/>
</dbReference>
<evidence type="ECO:0000313" key="3">
    <source>
        <dbReference type="Proteomes" id="UP000032336"/>
    </source>
</evidence>
<dbReference type="AlphaFoldDB" id="A0A0D8FYV1"/>
<proteinExistence type="predicted"/>
<sequence length="156" mass="17351">MDVTSDSKEIPASIESCFEAVIDVESYPTWASDVRSVQVVDRDDLERPLRVAFRTGAFGRSASYTLLYDYSDAPHSVSWSQVAGDITSRMDGRYTFEQGANESTHVTYELLAELVVPLPSFVKRRAEVKIIRTALDDLAERVRSRSTGQLADGSHS</sequence>
<dbReference type="eggNOG" id="COG2867">
    <property type="taxonomic scope" value="Bacteria"/>
</dbReference>
<protein>
    <submittedName>
        <fullName evidence="2">Polyketide cyclase / dehydrase and lipid transport</fullName>
    </submittedName>
</protein>
<accession>A0A0D8FYV1</accession>
<dbReference type="InterPro" id="IPR023393">
    <property type="entry name" value="START-like_dom_sf"/>
</dbReference>
<evidence type="ECO:0000259" key="1">
    <source>
        <dbReference type="Pfam" id="PF03364"/>
    </source>
</evidence>
<comment type="caution">
    <text evidence="2">The sequence shown here is derived from an EMBL/GenBank/DDBJ whole genome shotgun (WGS) entry which is preliminary data.</text>
</comment>
<dbReference type="InterPro" id="IPR005031">
    <property type="entry name" value="COQ10_START"/>
</dbReference>
<gene>
    <name evidence="2" type="ORF">FEAC_02840</name>
</gene>
<dbReference type="PANTHER" id="PTHR39683:SF4">
    <property type="entry name" value="COENZYME Q-BINDING PROTEIN COQ10 START DOMAIN-CONTAINING PROTEIN"/>
    <property type="match status" value="1"/>
</dbReference>
<reference evidence="2 3" key="1">
    <citation type="submission" date="2015-01" db="EMBL/GenBank/DDBJ databases">
        <title>Draft genome of the acidophilic iron oxidizer Ferrimicrobium acidiphilum strain T23.</title>
        <authorList>
            <person name="Poehlein A."/>
            <person name="Eisen S."/>
            <person name="Schloemann M."/>
            <person name="Johnson B.D."/>
            <person name="Daniel R."/>
            <person name="Muehling M."/>
        </authorList>
    </citation>
    <scope>NUCLEOTIDE SEQUENCE [LARGE SCALE GENOMIC DNA]</scope>
    <source>
        <strain evidence="2 3">T23</strain>
    </source>
</reference>
<organism evidence="2 3">
    <name type="scientific">Ferrimicrobium acidiphilum DSM 19497</name>
    <dbReference type="NCBI Taxonomy" id="1121877"/>
    <lineage>
        <taxon>Bacteria</taxon>
        <taxon>Bacillati</taxon>
        <taxon>Actinomycetota</taxon>
        <taxon>Acidimicrobiia</taxon>
        <taxon>Acidimicrobiales</taxon>
        <taxon>Acidimicrobiaceae</taxon>
        <taxon>Ferrimicrobium</taxon>
    </lineage>
</organism>
<dbReference type="Pfam" id="PF03364">
    <property type="entry name" value="Polyketide_cyc"/>
    <property type="match status" value="1"/>
</dbReference>
<name>A0A0D8FYV1_9ACTN</name>